<dbReference type="GO" id="GO:0046872">
    <property type="term" value="F:metal ion binding"/>
    <property type="evidence" value="ECO:0007669"/>
    <property type="project" value="InterPro"/>
</dbReference>
<evidence type="ECO:0000259" key="1">
    <source>
        <dbReference type="PROSITE" id="PS50846"/>
    </source>
</evidence>
<dbReference type="InterPro" id="IPR036163">
    <property type="entry name" value="HMA_dom_sf"/>
</dbReference>
<keyword evidence="3" id="KW-1185">Reference proteome</keyword>
<sequence length="61" mass="6178">MKFTVPDMSCGHCKTAIEEAVAEAGGTAQVDLQQKSVEVDGIGATQAEAAIRGAGYAPEPA</sequence>
<dbReference type="SUPFAM" id="SSF55008">
    <property type="entry name" value="HMA, heavy metal-associated domain"/>
    <property type="match status" value="1"/>
</dbReference>
<dbReference type="KEGG" id="paro:CUV01_18240"/>
<evidence type="ECO:0000313" key="2">
    <source>
        <dbReference type="EMBL" id="AUH35056.1"/>
    </source>
</evidence>
<name>A0A2K9EVW7_9RHOB</name>
<gene>
    <name evidence="2" type="ORF">CUV01_18240</name>
</gene>
<dbReference type="RefSeq" id="WP_101461716.1">
    <property type="nucleotide sequence ID" value="NZ_CP025408.1"/>
</dbReference>
<dbReference type="PROSITE" id="PS50846">
    <property type="entry name" value="HMA_2"/>
    <property type="match status" value="1"/>
</dbReference>
<dbReference type="EMBL" id="CP025408">
    <property type="protein sequence ID" value="AUH35056.1"/>
    <property type="molecule type" value="Genomic_DNA"/>
</dbReference>
<reference evidence="2 3" key="1">
    <citation type="submission" date="2017-12" db="EMBL/GenBank/DDBJ databases">
        <authorList>
            <person name="Hurst M.R.H."/>
        </authorList>
    </citation>
    <scope>NUCLEOTIDE SEQUENCE [LARGE SCALE GENOMIC DNA]</scope>
    <source>
        <strain evidence="2 3">BM15</strain>
    </source>
</reference>
<dbReference type="OrthoDB" id="9801832at2"/>
<dbReference type="Pfam" id="PF00403">
    <property type="entry name" value="HMA"/>
    <property type="match status" value="1"/>
</dbReference>
<evidence type="ECO:0000313" key="3">
    <source>
        <dbReference type="Proteomes" id="UP000233742"/>
    </source>
</evidence>
<accession>A0A2K9EVW7</accession>
<proteinExistence type="predicted"/>
<dbReference type="Gene3D" id="3.30.70.100">
    <property type="match status" value="1"/>
</dbReference>
<dbReference type="InterPro" id="IPR006121">
    <property type="entry name" value="HMA_dom"/>
</dbReference>
<protein>
    <submittedName>
        <fullName evidence="2">Copper chaperone</fullName>
    </submittedName>
</protein>
<organism evidence="2 3">
    <name type="scientific">Paracoccus tegillarcae</name>
    <dbReference type="NCBI Taxonomy" id="1529068"/>
    <lineage>
        <taxon>Bacteria</taxon>
        <taxon>Pseudomonadati</taxon>
        <taxon>Pseudomonadota</taxon>
        <taxon>Alphaproteobacteria</taxon>
        <taxon>Rhodobacterales</taxon>
        <taxon>Paracoccaceae</taxon>
        <taxon>Paracoccus</taxon>
    </lineage>
</organism>
<dbReference type="AlphaFoldDB" id="A0A2K9EVW7"/>
<feature type="domain" description="HMA" evidence="1">
    <location>
        <begin position="1"/>
        <end position="59"/>
    </location>
</feature>
<dbReference type="Proteomes" id="UP000233742">
    <property type="component" value="Chromosome"/>
</dbReference>
<dbReference type="CDD" id="cd00371">
    <property type="entry name" value="HMA"/>
    <property type="match status" value="1"/>
</dbReference>